<dbReference type="PANTHER" id="PTHR30283:SF4">
    <property type="entry name" value="PEROXIDE STRESS RESISTANCE PROTEIN YAAA"/>
    <property type="match status" value="1"/>
</dbReference>
<dbReference type="HAMAP" id="MF_00652">
    <property type="entry name" value="UPF0246"/>
    <property type="match status" value="1"/>
</dbReference>
<dbReference type="PANTHER" id="PTHR30283">
    <property type="entry name" value="PEROXIDE STRESS RESPONSE PROTEIN YAAA"/>
    <property type="match status" value="1"/>
</dbReference>
<dbReference type="InterPro" id="IPR005583">
    <property type="entry name" value="YaaA"/>
</dbReference>
<gene>
    <name evidence="2" type="ORF">IAC08_03260</name>
</gene>
<reference evidence="2" key="2">
    <citation type="journal article" date="2021" name="PeerJ">
        <title>Extensive microbial diversity within the chicken gut microbiome revealed by metagenomics and culture.</title>
        <authorList>
            <person name="Gilroy R."/>
            <person name="Ravi A."/>
            <person name="Getino M."/>
            <person name="Pursley I."/>
            <person name="Horton D.L."/>
            <person name="Alikhan N.F."/>
            <person name="Baker D."/>
            <person name="Gharbi K."/>
            <person name="Hall N."/>
            <person name="Watson M."/>
            <person name="Adriaenssens E.M."/>
            <person name="Foster-Nyarko E."/>
            <person name="Jarju S."/>
            <person name="Secka A."/>
            <person name="Antonio M."/>
            <person name="Oren A."/>
            <person name="Chaudhuri R.R."/>
            <person name="La Ragione R."/>
            <person name="Hildebrand F."/>
            <person name="Pallen M.J."/>
        </authorList>
    </citation>
    <scope>NUCLEOTIDE SEQUENCE</scope>
    <source>
        <strain evidence="2">B1-3475</strain>
    </source>
</reference>
<organism evidence="2 3">
    <name type="scientific">Candidatus Cryptobacteroides intestinigallinarum</name>
    <dbReference type="NCBI Taxonomy" id="2840767"/>
    <lineage>
        <taxon>Bacteria</taxon>
        <taxon>Pseudomonadati</taxon>
        <taxon>Bacteroidota</taxon>
        <taxon>Bacteroidia</taxon>
        <taxon>Bacteroidales</taxon>
        <taxon>Candidatus Cryptobacteroides</taxon>
    </lineage>
</organism>
<proteinExistence type="inferred from homology"/>
<comment type="caution">
    <text evidence="2">The sequence shown here is derived from an EMBL/GenBank/DDBJ whole genome shotgun (WGS) entry which is preliminary data.</text>
</comment>
<dbReference type="Pfam" id="PF03883">
    <property type="entry name" value="H2O2_YaaD"/>
    <property type="match status" value="1"/>
</dbReference>
<protein>
    <recommendedName>
        <fullName evidence="1">UPF0246 protein IAC08_03260</fullName>
    </recommendedName>
</protein>
<evidence type="ECO:0000313" key="3">
    <source>
        <dbReference type="Proteomes" id="UP000823617"/>
    </source>
</evidence>
<accession>A0A9D9HKA6</accession>
<comment type="similarity">
    <text evidence="1">Belongs to the UPF0246 family.</text>
</comment>
<dbReference type="GO" id="GO:0005829">
    <property type="term" value="C:cytosol"/>
    <property type="evidence" value="ECO:0007669"/>
    <property type="project" value="TreeGrafter"/>
</dbReference>
<dbReference type="Proteomes" id="UP000823617">
    <property type="component" value="Unassembled WGS sequence"/>
</dbReference>
<dbReference type="AlphaFoldDB" id="A0A9D9HKA6"/>
<dbReference type="EMBL" id="JADIMK010000031">
    <property type="protein sequence ID" value="MBO8455410.1"/>
    <property type="molecule type" value="Genomic_DNA"/>
</dbReference>
<name>A0A9D9HKA6_9BACT</name>
<dbReference type="GO" id="GO:0033194">
    <property type="term" value="P:response to hydroperoxide"/>
    <property type="evidence" value="ECO:0007669"/>
    <property type="project" value="TreeGrafter"/>
</dbReference>
<sequence length="268" mass="30367">MLTFISCAKTMAPGASVATPFQTEPQYINQAKLYASAMASCSEEELMDMLHVSGQIAATVRKYYTDIVRGEAELIPAILAYTGAVFKRISPKDFSAEDFAFAQEHLRITSFLYGLLRPLDLISPYRLEGNAILHMSGSSAAQKQTEDNGGKDMFSRWRPVLTDGFISEIRTRGGILVNLASEEMKDLFDWKRVCSEVSVVRPEFRTRTPEGKLKTIVIYAKMCRGEMTRMIIRQRIQDPEELKGFCWEGFCYDRSLSTPDRMFFVKEA</sequence>
<evidence type="ECO:0000256" key="1">
    <source>
        <dbReference type="HAMAP-Rule" id="MF_00652"/>
    </source>
</evidence>
<evidence type="ECO:0000313" key="2">
    <source>
        <dbReference type="EMBL" id="MBO8455410.1"/>
    </source>
</evidence>
<reference evidence="2" key="1">
    <citation type="submission" date="2020-10" db="EMBL/GenBank/DDBJ databases">
        <authorList>
            <person name="Gilroy R."/>
        </authorList>
    </citation>
    <scope>NUCLEOTIDE SEQUENCE</scope>
    <source>
        <strain evidence="2">B1-3475</strain>
    </source>
</reference>